<reference evidence="8 9" key="1">
    <citation type="submission" date="2019-06" db="EMBL/GenBank/DDBJ databases">
        <title>Genome of new Rhodobacteraceae sp. SM1903.</title>
        <authorList>
            <person name="Ren X."/>
        </authorList>
    </citation>
    <scope>NUCLEOTIDE SEQUENCE [LARGE SCALE GENOMIC DNA]</scope>
    <source>
        <strain evidence="8 9">SM1903</strain>
    </source>
</reference>
<accession>A0A5C5GHR8</accession>
<dbReference type="PANTHER" id="PTHR43649:SF31">
    <property type="entry name" value="SN-GLYCEROL-3-PHOSPHATE-BINDING PERIPLASMIC PROTEIN UGPB"/>
    <property type="match status" value="1"/>
</dbReference>
<keyword evidence="6" id="KW-0732">Signal</keyword>
<comment type="function">
    <text evidence="7">Part of the ABC transporter complex UgpBAEC involved in sn-glycerol-3-phosphate (G3P) import. Binds G3P.</text>
</comment>
<dbReference type="EMBL" id="VFFF01000001">
    <property type="protein sequence ID" value="TNY32996.1"/>
    <property type="molecule type" value="Genomic_DNA"/>
</dbReference>
<evidence type="ECO:0000313" key="8">
    <source>
        <dbReference type="EMBL" id="TNY32996.1"/>
    </source>
</evidence>
<evidence type="ECO:0000313" key="9">
    <source>
        <dbReference type="Proteomes" id="UP000314011"/>
    </source>
</evidence>
<dbReference type="Proteomes" id="UP000314011">
    <property type="component" value="Unassembled WGS sequence"/>
</dbReference>
<evidence type="ECO:0000256" key="4">
    <source>
        <dbReference type="ARBA" id="ARBA00017470"/>
    </source>
</evidence>
<sequence>MRNSTILRPDRRGFLSGLAAAGIVASGRPAFAQGSGPITWWDHFSPLAPLLESLWSEDGAEVEHSVMNPADMMQSLQLAFRSEEAPDVMSMPTSLAVISQVQNNGWFAPIGDQVTLDKPFQQEVLFDGLTNWGGELYSFPIFSFRWHTSALWYMKDAAEAAGYDGAPGKDWEAIRDFARATTEGSTYGLLLPLQFTGRMEDMVVNLSQMIGGKGEIDWATGDYNFTSPEFAETIAQLLAFQSDGSLHPASGSLDARQGRTRWASGEAVMFFDGPWNSGVLANSMSDVLPMVDVVANPIGNGSVHQGPAPGTFFVSAQSDQQEAAAALLSLLTTDEFYVALAERMDQPPLNLDAVAQADVDPTYTKVIDGFAKSVRLAPEPVIRNPDIGRVYAEMRDVTPTLGEIVQGAFAGAFDDPAPMLQQYNDQIMAERDRAIEKVNSEGGSVSVDDWVFDSWTPGEDFTADRY</sequence>
<evidence type="ECO:0000256" key="5">
    <source>
        <dbReference type="ARBA" id="ARBA00022448"/>
    </source>
</evidence>
<dbReference type="PROSITE" id="PS51318">
    <property type="entry name" value="TAT"/>
    <property type="match status" value="1"/>
</dbReference>
<evidence type="ECO:0000256" key="2">
    <source>
        <dbReference type="ARBA" id="ARBA00008520"/>
    </source>
</evidence>
<dbReference type="OrthoDB" id="8478044at2"/>
<organism evidence="8 9">
    <name type="scientific">Pelagovum pacificum</name>
    <dbReference type="NCBI Taxonomy" id="2588711"/>
    <lineage>
        <taxon>Bacteria</taxon>
        <taxon>Pseudomonadati</taxon>
        <taxon>Pseudomonadota</taxon>
        <taxon>Alphaproteobacteria</taxon>
        <taxon>Rhodobacterales</taxon>
        <taxon>Paracoccaceae</taxon>
        <taxon>Pelagovum</taxon>
    </lineage>
</organism>
<comment type="subunit">
    <text evidence="3">The complex is composed of two ATP-binding proteins (UgpC), two transmembrane proteins (UgpA and UgpE) and a solute-binding protein (UgpB).</text>
</comment>
<dbReference type="AlphaFoldDB" id="A0A5C5GHR8"/>
<comment type="similarity">
    <text evidence="2">Belongs to the bacterial solute-binding protein 1 family.</text>
</comment>
<dbReference type="PANTHER" id="PTHR43649">
    <property type="entry name" value="ARABINOSE-BINDING PROTEIN-RELATED"/>
    <property type="match status" value="1"/>
</dbReference>
<keyword evidence="9" id="KW-1185">Reference proteome</keyword>
<dbReference type="InterPro" id="IPR006311">
    <property type="entry name" value="TAT_signal"/>
</dbReference>
<dbReference type="SUPFAM" id="SSF53850">
    <property type="entry name" value="Periplasmic binding protein-like II"/>
    <property type="match status" value="1"/>
</dbReference>
<gene>
    <name evidence="8" type="ORF">FHY64_06890</name>
</gene>
<comment type="caution">
    <text evidence="8">The sequence shown here is derived from an EMBL/GenBank/DDBJ whole genome shotgun (WGS) entry which is preliminary data.</text>
</comment>
<name>A0A5C5GHR8_9RHOB</name>
<comment type="subcellular location">
    <subcellularLocation>
        <location evidence="1">Periplasm</location>
    </subcellularLocation>
</comment>
<dbReference type="GO" id="GO:0042597">
    <property type="term" value="C:periplasmic space"/>
    <property type="evidence" value="ECO:0007669"/>
    <property type="project" value="UniProtKB-SubCell"/>
</dbReference>
<evidence type="ECO:0000256" key="6">
    <source>
        <dbReference type="ARBA" id="ARBA00022729"/>
    </source>
</evidence>
<protein>
    <recommendedName>
        <fullName evidence="4">sn-glycerol-3-phosphate-binding periplasmic protein UgpB</fullName>
    </recommendedName>
</protein>
<keyword evidence="5" id="KW-0813">Transport</keyword>
<dbReference type="Gene3D" id="3.40.190.10">
    <property type="entry name" value="Periplasmic binding protein-like II"/>
    <property type="match status" value="1"/>
</dbReference>
<evidence type="ECO:0000256" key="3">
    <source>
        <dbReference type="ARBA" id="ARBA00011557"/>
    </source>
</evidence>
<dbReference type="Pfam" id="PF01547">
    <property type="entry name" value="SBP_bac_1"/>
    <property type="match status" value="1"/>
</dbReference>
<dbReference type="InterPro" id="IPR006059">
    <property type="entry name" value="SBP"/>
</dbReference>
<evidence type="ECO:0000256" key="7">
    <source>
        <dbReference type="ARBA" id="ARBA00034473"/>
    </source>
</evidence>
<dbReference type="InterPro" id="IPR050490">
    <property type="entry name" value="Bact_solute-bd_prot1"/>
</dbReference>
<dbReference type="RefSeq" id="WP_140193679.1">
    <property type="nucleotide sequence ID" value="NZ_CP065915.1"/>
</dbReference>
<evidence type="ECO:0000256" key="1">
    <source>
        <dbReference type="ARBA" id="ARBA00004418"/>
    </source>
</evidence>
<proteinExistence type="inferred from homology"/>